<dbReference type="OrthoDB" id="3529902at2759"/>
<keyword evidence="5" id="KW-1185">Reference proteome</keyword>
<dbReference type="PROSITE" id="PS50888">
    <property type="entry name" value="BHLH"/>
    <property type="match status" value="1"/>
</dbReference>
<dbReference type="SUPFAM" id="SSF47459">
    <property type="entry name" value="HLH, helix-loop-helix DNA-binding domain"/>
    <property type="match status" value="1"/>
</dbReference>
<sequence length="264" mass="29752">MSQIHEYYSLKMQENRLPEHGNWENEWSHPMSAWETIATTPTEMPLGLWQYTAAALNSGELGTSYFPHGSPISPHPNLQPTLSSTTNSPRGVHFPHDGRFAPLAPSIEQHMRPSKRPTPPALQLNEDDDMDEDSDEISWEPRTPIGLGQSTAAPVRPPMHRRAKSSNEVLTRDAKRAHTVVERNYRERLNDKIAELGLYLFETSSDSRTKPSKSLVMTRAKERLEQLEARNKALEEEVTKLRQHIAILDHVVSAKGEPGLSTAV</sequence>
<reference evidence="4" key="1">
    <citation type="submission" date="2021-02" db="EMBL/GenBank/DDBJ databases">
        <title>Genome sequence Cadophora malorum strain M34.</title>
        <authorList>
            <person name="Stefanovic E."/>
            <person name="Vu D."/>
            <person name="Scully C."/>
            <person name="Dijksterhuis J."/>
            <person name="Roader J."/>
            <person name="Houbraken J."/>
        </authorList>
    </citation>
    <scope>NUCLEOTIDE SEQUENCE</scope>
    <source>
        <strain evidence="4">M34</strain>
    </source>
</reference>
<evidence type="ECO:0000313" key="4">
    <source>
        <dbReference type="EMBL" id="KAG4415680.1"/>
    </source>
</evidence>
<dbReference type="InterPro" id="IPR036638">
    <property type="entry name" value="HLH_DNA-bd_sf"/>
</dbReference>
<comment type="caution">
    <text evidence="4">The sequence shown here is derived from an EMBL/GenBank/DDBJ whole genome shotgun (WGS) entry which is preliminary data.</text>
</comment>
<name>A0A8H7T6G5_9HELO</name>
<evidence type="ECO:0000313" key="5">
    <source>
        <dbReference type="Proteomes" id="UP000664132"/>
    </source>
</evidence>
<dbReference type="Proteomes" id="UP000664132">
    <property type="component" value="Unassembled WGS sequence"/>
</dbReference>
<dbReference type="AlphaFoldDB" id="A0A8H7T6G5"/>
<feature type="coiled-coil region" evidence="1">
    <location>
        <begin position="217"/>
        <end position="251"/>
    </location>
</feature>
<keyword evidence="1" id="KW-0175">Coiled coil</keyword>
<accession>A0A8H7T6G5</accession>
<feature type="region of interest" description="Disordered" evidence="2">
    <location>
        <begin position="105"/>
        <end position="171"/>
    </location>
</feature>
<dbReference type="EMBL" id="JAFJYH010000213">
    <property type="protein sequence ID" value="KAG4415680.1"/>
    <property type="molecule type" value="Genomic_DNA"/>
</dbReference>
<dbReference type="Gene3D" id="4.10.280.10">
    <property type="entry name" value="Helix-loop-helix DNA-binding domain"/>
    <property type="match status" value="1"/>
</dbReference>
<dbReference type="SMART" id="SM00353">
    <property type="entry name" value="HLH"/>
    <property type="match status" value="1"/>
</dbReference>
<proteinExistence type="predicted"/>
<dbReference type="Pfam" id="PF00010">
    <property type="entry name" value="HLH"/>
    <property type="match status" value="1"/>
</dbReference>
<dbReference type="GO" id="GO:0046983">
    <property type="term" value="F:protein dimerization activity"/>
    <property type="evidence" value="ECO:0007669"/>
    <property type="project" value="InterPro"/>
</dbReference>
<gene>
    <name evidence="4" type="ORF">IFR04_011185</name>
</gene>
<protein>
    <recommendedName>
        <fullName evidence="3">BHLH domain-containing protein</fullName>
    </recommendedName>
</protein>
<organism evidence="4 5">
    <name type="scientific">Cadophora malorum</name>
    <dbReference type="NCBI Taxonomy" id="108018"/>
    <lineage>
        <taxon>Eukaryota</taxon>
        <taxon>Fungi</taxon>
        <taxon>Dikarya</taxon>
        <taxon>Ascomycota</taxon>
        <taxon>Pezizomycotina</taxon>
        <taxon>Leotiomycetes</taxon>
        <taxon>Helotiales</taxon>
        <taxon>Ploettnerulaceae</taxon>
        <taxon>Cadophora</taxon>
    </lineage>
</organism>
<evidence type="ECO:0000256" key="2">
    <source>
        <dbReference type="SAM" id="MobiDB-lite"/>
    </source>
</evidence>
<feature type="domain" description="BHLH" evidence="3">
    <location>
        <begin position="173"/>
        <end position="227"/>
    </location>
</feature>
<evidence type="ECO:0000256" key="1">
    <source>
        <dbReference type="SAM" id="Coils"/>
    </source>
</evidence>
<feature type="compositionally biased region" description="Acidic residues" evidence="2">
    <location>
        <begin position="125"/>
        <end position="138"/>
    </location>
</feature>
<evidence type="ECO:0000259" key="3">
    <source>
        <dbReference type="PROSITE" id="PS50888"/>
    </source>
</evidence>
<dbReference type="InterPro" id="IPR011598">
    <property type="entry name" value="bHLH_dom"/>
</dbReference>